<accession>A0ABT9ZZ60</accession>
<evidence type="ECO:0000313" key="3">
    <source>
        <dbReference type="Proteomes" id="UP001230005"/>
    </source>
</evidence>
<name>A0ABT9ZZ60_9BACI</name>
<gene>
    <name evidence="2" type="ORF">J2S74_003950</name>
</gene>
<feature type="compositionally biased region" description="Low complexity" evidence="1">
    <location>
        <begin position="44"/>
        <end position="88"/>
    </location>
</feature>
<dbReference type="RefSeq" id="WP_307328788.1">
    <property type="nucleotide sequence ID" value="NZ_JAUSUG010000017.1"/>
</dbReference>
<evidence type="ECO:0000256" key="1">
    <source>
        <dbReference type="SAM" id="MobiDB-lite"/>
    </source>
</evidence>
<dbReference type="Proteomes" id="UP001230005">
    <property type="component" value="Unassembled WGS sequence"/>
</dbReference>
<dbReference type="InterPro" id="IPR025555">
    <property type="entry name" value="YppG"/>
</dbReference>
<comment type="caution">
    <text evidence="2">The sequence shown here is derived from an EMBL/GenBank/DDBJ whole genome shotgun (WGS) entry which is preliminary data.</text>
</comment>
<keyword evidence="3" id="KW-1185">Reference proteome</keyword>
<evidence type="ECO:0000313" key="2">
    <source>
        <dbReference type="EMBL" id="MDQ0256530.1"/>
    </source>
</evidence>
<sequence>MFRHDGSSPQQQQRDPFSNMMFGPPRPPMNERPNPFFQQPPRPNQMHQQHGQFQQPYQGQQQVHPFQGIQNQPGAPMQGMPPGKGQKGAQFMKHFQKEDGSLDLMKIGNSVQQVYGIYGQVTPLVKQLSPLLSFFKK</sequence>
<feature type="region of interest" description="Disordered" evidence="1">
    <location>
        <begin position="1"/>
        <end position="88"/>
    </location>
</feature>
<dbReference type="EMBL" id="JAUSUG010000017">
    <property type="protein sequence ID" value="MDQ0256530.1"/>
    <property type="molecule type" value="Genomic_DNA"/>
</dbReference>
<dbReference type="Pfam" id="PF14179">
    <property type="entry name" value="YppG"/>
    <property type="match status" value="1"/>
</dbReference>
<proteinExistence type="predicted"/>
<feature type="compositionally biased region" description="Polar residues" evidence="1">
    <location>
        <begin position="7"/>
        <end position="16"/>
    </location>
</feature>
<organism evidence="2 3">
    <name type="scientific">Evansella vedderi</name>
    <dbReference type="NCBI Taxonomy" id="38282"/>
    <lineage>
        <taxon>Bacteria</taxon>
        <taxon>Bacillati</taxon>
        <taxon>Bacillota</taxon>
        <taxon>Bacilli</taxon>
        <taxon>Bacillales</taxon>
        <taxon>Bacillaceae</taxon>
        <taxon>Evansella</taxon>
    </lineage>
</organism>
<protein>
    <recommendedName>
        <fullName evidence="4">YppG-like protein</fullName>
    </recommendedName>
</protein>
<evidence type="ECO:0008006" key="4">
    <source>
        <dbReference type="Google" id="ProtNLM"/>
    </source>
</evidence>
<reference evidence="2 3" key="1">
    <citation type="submission" date="2023-07" db="EMBL/GenBank/DDBJ databases">
        <title>Genomic Encyclopedia of Type Strains, Phase IV (KMG-IV): sequencing the most valuable type-strain genomes for metagenomic binning, comparative biology and taxonomic classification.</title>
        <authorList>
            <person name="Goeker M."/>
        </authorList>
    </citation>
    <scope>NUCLEOTIDE SEQUENCE [LARGE SCALE GENOMIC DNA]</scope>
    <source>
        <strain evidence="2 3">DSM 9768</strain>
    </source>
</reference>